<dbReference type="InterPro" id="IPR003653">
    <property type="entry name" value="Peptidase_C48_C"/>
</dbReference>
<evidence type="ECO:0000256" key="4">
    <source>
        <dbReference type="ARBA" id="ARBA00022807"/>
    </source>
</evidence>
<dbReference type="GO" id="GO:0000338">
    <property type="term" value="P:protein deneddylation"/>
    <property type="evidence" value="ECO:0007669"/>
    <property type="project" value="TreeGrafter"/>
</dbReference>
<organism evidence="7 8">
    <name type="scientific">Candida theae</name>
    <dbReference type="NCBI Taxonomy" id="1198502"/>
    <lineage>
        <taxon>Eukaryota</taxon>
        <taxon>Fungi</taxon>
        <taxon>Dikarya</taxon>
        <taxon>Ascomycota</taxon>
        <taxon>Saccharomycotina</taxon>
        <taxon>Pichiomycetes</taxon>
        <taxon>Debaryomycetaceae</taxon>
        <taxon>Candida/Lodderomyces clade</taxon>
        <taxon>Candida</taxon>
    </lineage>
</organism>
<dbReference type="PANTHER" id="PTHR46468:SF1">
    <property type="entry name" value="SENTRIN-SPECIFIC PROTEASE 8"/>
    <property type="match status" value="1"/>
</dbReference>
<evidence type="ECO:0000259" key="6">
    <source>
        <dbReference type="PROSITE" id="PS50600"/>
    </source>
</evidence>
<comment type="caution">
    <text evidence="7">The sequence shown here is derived from an EMBL/GenBank/DDBJ whole genome shotgun (WGS) entry which is preliminary data.</text>
</comment>
<reference evidence="7 8" key="1">
    <citation type="journal article" date="2022" name="DNA Res.">
        <title>Genome analysis of five recently described species of the CUG-Ser clade uncovers Candida theae as a new hybrid lineage with pathogenic potential in the Candida parapsilosis species complex.</title>
        <authorList>
            <person name="Mixao V."/>
            <person name="Del Olmo V."/>
            <person name="Hegedusova E."/>
            <person name="Saus E."/>
            <person name="Pryszcz L."/>
            <person name="Cillingova A."/>
            <person name="Nosek J."/>
            <person name="Gabaldon T."/>
        </authorList>
    </citation>
    <scope>NUCLEOTIDE SEQUENCE [LARGE SCALE GENOMIC DNA]</scope>
    <source>
        <strain evidence="7 8">CBS 12239</strain>
    </source>
</reference>
<sequence length="369" mass="42538">MTSFAWREHKGFCIDPDSTVSKESITTNGIDILPWDKYIQPKANGDGDNDDNDNDDDDEQVPAKETSKPSKKLTKSEKRELRQAKKINVQRRKQLQRQVELDSSNTAIEANFKPYLAKQELQQLYKNIIKKASTTSKPDVSDFKVAQCHSISIYKSDLEHILPGEWFNDNNISLIFELIKETFINSDDSRPFTNQIQLLFPSVVQLVQHFPALDIENLLPMDDLQKSRFIFLPINMIDEPLEELDLETANNGDHWVLGLLSLLEEKLYIYDSMKLDDDIKGDEQLQNLCKKLESCSNLVRGKLKIVLMKCDQQRNFDDCGVFVVMIACYLVKQFCFEEEISLDLSHVKFNPLDARLSLMKLVSNFVECE</sequence>
<gene>
    <name evidence="7" type="ORF">KGF57_004732</name>
</gene>
<dbReference type="GO" id="GO:0006508">
    <property type="term" value="P:proteolysis"/>
    <property type="evidence" value="ECO:0007669"/>
    <property type="project" value="UniProtKB-KW"/>
</dbReference>
<dbReference type="PANTHER" id="PTHR46468">
    <property type="entry name" value="SENTRIN-SPECIFIC PROTEASE 8"/>
    <property type="match status" value="1"/>
</dbReference>
<dbReference type="InterPro" id="IPR038765">
    <property type="entry name" value="Papain-like_cys_pep_sf"/>
</dbReference>
<dbReference type="AlphaFoldDB" id="A0AAD5BB92"/>
<dbReference type="PROSITE" id="PS50600">
    <property type="entry name" value="ULP_PROTEASE"/>
    <property type="match status" value="1"/>
</dbReference>
<dbReference type="GO" id="GO:0019784">
    <property type="term" value="F:deNEDDylase activity"/>
    <property type="evidence" value="ECO:0007669"/>
    <property type="project" value="InterPro"/>
</dbReference>
<dbReference type="SUPFAM" id="SSF54001">
    <property type="entry name" value="Cysteine proteinases"/>
    <property type="match status" value="1"/>
</dbReference>
<evidence type="ECO:0000313" key="7">
    <source>
        <dbReference type="EMBL" id="KAI5949522.1"/>
    </source>
</evidence>
<feature type="compositionally biased region" description="Acidic residues" evidence="5">
    <location>
        <begin position="47"/>
        <end position="60"/>
    </location>
</feature>
<dbReference type="GeneID" id="76152776"/>
<dbReference type="Pfam" id="PF02902">
    <property type="entry name" value="Peptidase_C48"/>
    <property type="match status" value="1"/>
</dbReference>
<dbReference type="EMBL" id="JAIHNG010000163">
    <property type="protein sequence ID" value="KAI5949522.1"/>
    <property type="molecule type" value="Genomic_DNA"/>
</dbReference>
<protein>
    <recommendedName>
        <fullName evidence="6">Ubiquitin-like protease family profile domain-containing protein</fullName>
    </recommendedName>
</protein>
<evidence type="ECO:0000313" key="8">
    <source>
        <dbReference type="Proteomes" id="UP001204833"/>
    </source>
</evidence>
<keyword evidence="8" id="KW-1185">Reference proteome</keyword>
<feature type="domain" description="Ubiquitin-like protease family profile" evidence="6">
    <location>
        <begin position="151"/>
        <end position="330"/>
    </location>
</feature>
<evidence type="ECO:0000256" key="2">
    <source>
        <dbReference type="ARBA" id="ARBA00022670"/>
    </source>
</evidence>
<evidence type="ECO:0000256" key="5">
    <source>
        <dbReference type="SAM" id="MobiDB-lite"/>
    </source>
</evidence>
<proteinExistence type="inferred from homology"/>
<dbReference type="InterPro" id="IPR044613">
    <property type="entry name" value="Nep1/2-like"/>
</dbReference>
<keyword evidence="3" id="KW-0378">Hydrolase</keyword>
<feature type="compositionally biased region" description="Basic and acidic residues" evidence="5">
    <location>
        <begin position="61"/>
        <end position="81"/>
    </location>
</feature>
<evidence type="ECO:0000256" key="3">
    <source>
        <dbReference type="ARBA" id="ARBA00022801"/>
    </source>
</evidence>
<evidence type="ECO:0000256" key="1">
    <source>
        <dbReference type="ARBA" id="ARBA00005234"/>
    </source>
</evidence>
<dbReference type="Proteomes" id="UP001204833">
    <property type="component" value="Unassembled WGS sequence"/>
</dbReference>
<accession>A0AAD5BB92</accession>
<name>A0AAD5BB92_9ASCO</name>
<dbReference type="Gene3D" id="3.40.395.10">
    <property type="entry name" value="Adenoviral Proteinase, Chain A"/>
    <property type="match status" value="1"/>
</dbReference>
<dbReference type="GO" id="GO:0008234">
    <property type="term" value="F:cysteine-type peptidase activity"/>
    <property type="evidence" value="ECO:0007669"/>
    <property type="project" value="UniProtKB-KW"/>
</dbReference>
<feature type="region of interest" description="Disordered" evidence="5">
    <location>
        <begin position="36"/>
        <end position="81"/>
    </location>
</feature>
<comment type="similarity">
    <text evidence="1">Belongs to the peptidase C48 family.</text>
</comment>
<dbReference type="RefSeq" id="XP_051606866.1">
    <property type="nucleotide sequence ID" value="XM_051754273.1"/>
</dbReference>
<keyword evidence="2" id="KW-0645">Protease</keyword>
<keyword evidence="4" id="KW-0788">Thiol protease</keyword>